<feature type="domain" description="Mannosyl-glycoprotein endo-beta-N-acetylglucosamidase-like" evidence="1">
    <location>
        <begin position="127"/>
        <end position="262"/>
    </location>
</feature>
<evidence type="ECO:0000313" key="2">
    <source>
        <dbReference type="EMBL" id="MDV2077052.1"/>
    </source>
</evidence>
<sequence length="303" mass="33875">MTVGVRALMLLFPLLAAAISGGLHTPQPLSDRDRATTVRAQTKLPPLPDWALNALPDFSSYRDTTEKKAAFFSFLYPRIVLANSRILMERQVLQSLRQKTSLSPAETAWLQRQSERLRVNEDQPRAQQLQKLATKLDVVPPSLVMAQAANESAWGTSRFATQGNNLFGQWCFKLGCGLVPRNRGEGRSHEVARFASPYQSVRAYIDNLNRHPSYRQLRAIRAQARANGRMADGILLATGLESYSERGAHYVEEIQAMIRFNNLAFYDRQFADTLGDRSRQRLNQLALARDAATLMPSVGGSEG</sequence>
<dbReference type="EMBL" id="JAWIIJ010000001">
    <property type="protein sequence ID" value="MDV2077052.1"/>
    <property type="molecule type" value="Genomic_DNA"/>
</dbReference>
<dbReference type="InterPro" id="IPR002901">
    <property type="entry name" value="MGlyc_endo_b_GlcNAc-like_dom"/>
</dbReference>
<dbReference type="Gene3D" id="1.10.530.10">
    <property type="match status" value="1"/>
</dbReference>
<evidence type="ECO:0000259" key="1">
    <source>
        <dbReference type="Pfam" id="PF01832"/>
    </source>
</evidence>
<proteinExistence type="predicted"/>
<dbReference type="Proteomes" id="UP001269819">
    <property type="component" value="Unassembled WGS sequence"/>
</dbReference>
<dbReference type="PANTHER" id="PTHR40572">
    <property type="entry name" value="PROTEIN BAX"/>
    <property type="match status" value="1"/>
</dbReference>
<name>A0ABU3VS15_9GAMM</name>
<dbReference type="PANTHER" id="PTHR40572:SF1">
    <property type="entry name" value="PROTEIN BAX"/>
    <property type="match status" value="1"/>
</dbReference>
<reference evidence="2 3" key="1">
    <citation type="submission" date="2023-10" db="EMBL/GenBank/DDBJ databases">
        <title>Characteristics and mechanism of a salt-tolerant marine origin heterotrophic nitrifying- aerobic denitrifying bacteria Marinobacter xestospongiae HN1.</title>
        <authorList>
            <person name="Qi R."/>
        </authorList>
    </citation>
    <scope>NUCLEOTIDE SEQUENCE [LARGE SCALE GENOMIC DNA]</scope>
    <source>
        <strain evidence="2 3">HN1</strain>
    </source>
</reference>
<dbReference type="InterPro" id="IPR053195">
    <property type="entry name" value="Bax-like"/>
</dbReference>
<evidence type="ECO:0000313" key="3">
    <source>
        <dbReference type="Proteomes" id="UP001269819"/>
    </source>
</evidence>
<keyword evidence="3" id="KW-1185">Reference proteome</keyword>
<protein>
    <submittedName>
        <fullName evidence="2">Glucosaminidase domain-containing protein</fullName>
    </submittedName>
</protein>
<dbReference type="Pfam" id="PF01832">
    <property type="entry name" value="Glucosaminidase"/>
    <property type="match status" value="1"/>
</dbReference>
<accession>A0ABU3VS15</accession>
<gene>
    <name evidence="2" type="ORF">RYS15_00080</name>
</gene>
<organism evidence="2 3">
    <name type="scientific">Marinobacter xestospongiae</name>
    <dbReference type="NCBI Taxonomy" id="994319"/>
    <lineage>
        <taxon>Bacteria</taxon>
        <taxon>Pseudomonadati</taxon>
        <taxon>Pseudomonadota</taxon>
        <taxon>Gammaproteobacteria</taxon>
        <taxon>Pseudomonadales</taxon>
        <taxon>Marinobacteraceae</taxon>
        <taxon>Marinobacter</taxon>
    </lineage>
</organism>
<comment type="caution">
    <text evidence="2">The sequence shown here is derived from an EMBL/GenBank/DDBJ whole genome shotgun (WGS) entry which is preliminary data.</text>
</comment>